<evidence type="ECO:0000259" key="12">
    <source>
        <dbReference type="Pfam" id="PF04104"/>
    </source>
</evidence>
<dbReference type="CDD" id="cd07322">
    <property type="entry name" value="PriL_PriS_Eukaryotic"/>
    <property type="match status" value="1"/>
</dbReference>
<dbReference type="GO" id="GO:0003677">
    <property type="term" value="F:DNA binding"/>
    <property type="evidence" value="ECO:0007669"/>
    <property type="project" value="UniProtKB-UniRule"/>
</dbReference>
<dbReference type="GO" id="GO:0046872">
    <property type="term" value="F:metal ion binding"/>
    <property type="evidence" value="ECO:0007669"/>
    <property type="project" value="UniProtKB-UniRule"/>
</dbReference>
<evidence type="ECO:0000256" key="4">
    <source>
        <dbReference type="ARBA" id="ARBA00022515"/>
    </source>
</evidence>
<feature type="binding site" evidence="11">
    <location>
        <position position="363"/>
    </location>
    <ligand>
        <name>[4Fe-4S] cluster</name>
        <dbReference type="ChEBI" id="CHEBI:49883"/>
    </ligand>
</feature>
<evidence type="ECO:0000313" key="14">
    <source>
        <dbReference type="Proteomes" id="UP000027195"/>
    </source>
</evidence>
<organism evidence="13 14">
    <name type="scientific">Botryobasidium botryosum (strain FD-172 SS1)</name>
    <dbReference type="NCBI Taxonomy" id="930990"/>
    <lineage>
        <taxon>Eukaryota</taxon>
        <taxon>Fungi</taxon>
        <taxon>Dikarya</taxon>
        <taxon>Basidiomycota</taxon>
        <taxon>Agaricomycotina</taxon>
        <taxon>Agaricomycetes</taxon>
        <taxon>Cantharellales</taxon>
        <taxon>Botryobasidiaceae</taxon>
        <taxon>Botryobasidium</taxon>
    </lineage>
</organism>
<evidence type="ECO:0000256" key="7">
    <source>
        <dbReference type="ARBA" id="ARBA00023004"/>
    </source>
</evidence>
<sequence length="479" mass="54367">MNSSKVAIKNSREKYPLRLNMYDRPPAQDVTLEEFETWAIDRLKVLSEIESSFVRNRTHDELKTVTTDQCRKYLPVDSNNAELQTREPQRKKDHVSHFILRLAFCRSEELRRRFVKAETTLFRVRYENSAPADREKFIEAHNVGGDTVDVQKDPALLKQLQKVAASAAHATLEKSYYKVPWTQVPDLVATRRVYLKGGFAYVPLSLQPNIIYQKFQQNLERALEQTAKALPRLDEDDRLVPILEHLSKGFVAGVSGEYRAGEGIDGEVTADMVDEIARKHFPMCMRSLHETLRADRHLKHAGRLQFTLFLKAMGVSVEEAIVFWRKGYGQSMTDDKFNKEYKYNIRHSYGLEGKRADYPAMNCQRIITQNGPGPGETHGCPFCHHSIDNLTSSLTSVYRITAQADLMEIQRAVKDGFYHVACTRVFEITHAERGVKKGEGLGAGESVAHPNKYVARSRELEKAAGMPSGAGDAMMVDEA</sequence>
<keyword evidence="9 10" id="KW-0238">DNA-binding</keyword>
<evidence type="ECO:0000256" key="11">
    <source>
        <dbReference type="PIRSR" id="PIRSR009449-1"/>
    </source>
</evidence>
<dbReference type="FunFam" id="1.20.930.80:FF:000001">
    <property type="entry name" value="DNA primase large subunit"/>
    <property type="match status" value="1"/>
</dbReference>
<dbReference type="Pfam" id="PF26466">
    <property type="entry name" value="DNA_primase_lrg_N"/>
    <property type="match status" value="1"/>
</dbReference>
<dbReference type="InParanoid" id="A0A067MHZ5"/>
<dbReference type="OrthoDB" id="421393at2759"/>
<feature type="domain" description="DNA primase large subunit C-terminal" evidence="12">
    <location>
        <begin position="274"/>
        <end position="453"/>
    </location>
</feature>
<name>A0A067MHZ5_BOTB1</name>
<evidence type="ECO:0000256" key="6">
    <source>
        <dbReference type="ARBA" id="ARBA00022723"/>
    </source>
</evidence>
<dbReference type="InterPro" id="IPR007238">
    <property type="entry name" value="DNA_primase_lsu_euk/arc"/>
</dbReference>
<proteinExistence type="inferred from homology"/>
<dbReference type="EMBL" id="KL198032">
    <property type="protein sequence ID" value="KDQ15373.1"/>
    <property type="molecule type" value="Genomic_DNA"/>
</dbReference>
<feature type="binding site" evidence="11">
    <location>
        <position position="284"/>
    </location>
    <ligand>
        <name>[4Fe-4S] cluster</name>
        <dbReference type="ChEBI" id="CHEBI:49883"/>
    </ligand>
</feature>
<evidence type="ECO:0000256" key="5">
    <source>
        <dbReference type="ARBA" id="ARBA00022705"/>
    </source>
</evidence>
<dbReference type="PANTHER" id="PTHR10537:SF3">
    <property type="entry name" value="DNA PRIMASE LARGE SUBUNIT"/>
    <property type="match status" value="1"/>
</dbReference>
<keyword evidence="8 10" id="KW-0411">Iron-sulfur</keyword>
<dbReference type="GO" id="GO:0051539">
    <property type="term" value="F:4 iron, 4 sulfur cluster binding"/>
    <property type="evidence" value="ECO:0007669"/>
    <property type="project" value="UniProtKB-UniRule"/>
</dbReference>
<evidence type="ECO:0000256" key="8">
    <source>
        <dbReference type="ARBA" id="ARBA00023014"/>
    </source>
</evidence>
<reference evidence="14" key="1">
    <citation type="journal article" date="2014" name="Proc. Natl. Acad. Sci. U.S.A.">
        <title>Extensive sampling of basidiomycete genomes demonstrates inadequacy of the white-rot/brown-rot paradigm for wood decay fungi.</title>
        <authorList>
            <person name="Riley R."/>
            <person name="Salamov A.A."/>
            <person name="Brown D.W."/>
            <person name="Nagy L.G."/>
            <person name="Floudas D."/>
            <person name="Held B.W."/>
            <person name="Levasseur A."/>
            <person name="Lombard V."/>
            <person name="Morin E."/>
            <person name="Otillar R."/>
            <person name="Lindquist E.A."/>
            <person name="Sun H."/>
            <person name="LaButti K.M."/>
            <person name="Schmutz J."/>
            <person name="Jabbour D."/>
            <person name="Luo H."/>
            <person name="Baker S.E."/>
            <person name="Pisabarro A.G."/>
            <person name="Walton J.D."/>
            <person name="Blanchette R.A."/>
            <person name="Henrissat B."/>
            <person name="Martin F."/>
            <person name="Cullen D."/>
            <person name="Hibbett D.S."/>
            <person name="Grigoriev I.V."/>
        </authorList>
    </citation>
    <scope>NUCLEOTIDE SEQUENCE [LARGE SCALE GENOMIC DNA]</scope>
    <source>
        <strain evidence="14">FD-172 SS1</strain>
    </source>
</reference>
<accession>A0A067MHZ5</accession>
<evidence type="ECO:0000256" key="10">
    <source>
        <dbReference type="PIRNR" id="PIRNR009449"/>
    </source>
</evidence>
<evidence type="ECO:0000313" key="13">
    <source>
        <dbReference type="EMBL" id="KDQ15373.1"/>
    </source>
</evidence>
<keyword evidence="4 10" id="KW-0639">Primosome</keyword>
<evidence type="ECO:0000256" key="2">
    <source>
        <dbReference type="ARBA" id="ARBA00019038"/>
    </source>
</evidence>
<dbReference type="HOGENOM" id="CLU_026253_1_0_1"/>
<dbReference type="Pfam" id="PF04104">
    <property type="entry name" value="DNA_primase_lrg"/>
    <property type="match status" value="1"/>
</dbReference>
<keyword evidence="6 10" id="KW-0479">Metal-binding</keyword>
<evidence type="ECO:0000256" key="3">
    <source>
        <dbReference type="ARBA" id="ARBA00022485"/>
    </source>
</evidence>
<feature type="binding site" evidence="11">
    <location>
        <position position="422"/>
    </location>
    <ligand>
        <name>[4Fe-4S] cluster</name>
        <dbReference type="ChEBI" id="CHEBI:49883"/>
    </ligand>
</feature>
<dbReference type="GO" id="GO:0005658">
    <property type="term" value="C:alpha DNA polymerase:primase complex"/>
    <property type="evidence" value="ECO:0007669"/>
    <property type="project" value="TreeGrafter"/>
</dbReference>
<comment type="similarity">
    <text evidence="1 10">Belongs to the eukaryotic-type primase large subunit family.</text>
</comment>
<dbReference type="FunCoup" id="A0A067MHZ5">
    <property type="interactions" value="408"/>
</dbReference>
<comment type="cofactor">
    <cofactor evidence="10">
        <name>[4Fe-4S] cluster</name>
        <dbReference type="ChEBI" id="CHEBI:49883"/>
    </cofactor>
    <text evidence="10">Binds 1 [4Fe-4S] cluster.</text>
</comment>
<protein>
    <recommendedName>
        <fullName evidence="2 10">DNA primase large subunit</fullName>
    </recommendedName>
</protein>
<keyword evidence="3 10" id="KW-0004">4Fe-4S</keyword>
<feature type="binding site" evidence="11">
    <location>
        <position position="380"/>
    </location>
    <ligand>
        <name>[4Fe-4S] cluster</name>
        <dbReference type="ChEBI" id="CHEBI:49883"/>
    </ligand>
</feature>
<keyword evidence="5 10" id="KW-0235">DNA replication</keyword>
<gene>
    <name evidence="13" type="ORF">BOTBODRAFT_31695</name>
</gene>
<dbReference type="InterPro" id="IPR058560">
    <property type="entry name" value="DNA_primase_C"/>
</dbReference>
<dbReference type="AlphaFoldDB" id="A0A067MHZ5"/>
<dbReference type="InterPro" id="IPR016558">
    <property type="entry name" value="DNA_primase_lsu_euk"/>
</dbReference>
<evidence type="ECO:0000256" key="9">
    <source>
        <dbReference type="ARBA" id="ARBA00023125"/>
    </source>
</evidence>
<dbReference type="PANTHER" id="PTHR10537">
    <property type="entry name" value="DNA PRIMASE LARGE SUBUNIT"/>
    <property type="match status" value="1"/>
</dbReference>
<dbReference type="STRING" id="930990.A0A067MHZ5"/>
<dbReference type="GO" id="GO:0006270">
    <property type="term" value="P:DNA replication initiation"/>
    <property type="evidence" value="ECO:0007669"/>
    <property type="project" value="UniProtKB-ARBA"/>
</dbReference>
<evidence type="ECO:0000256" key="1">
    <source>
        <dbReference type="ARBA" id="ARBA00010564"/>
    </source>
</evidence>
<dbReference type="PIRSF" id="PIRSF009449">
    <property type="entry name" value="DNA_primase_large_subunit"/>
    <property type="match status" value="1"/>
</dbReference>
<keyword evidence="14" id="KW-1185">Reference proteome</keyword>
<dbReference type="GO" id="GO:0006269">
    <property type="term" value="P:DNA replication, synthesis of primer"/>
    <property type="evidence" value="ECO:0007669"/>
    <property type="project" value="UniProtKB-KW"/>
</dbReference>
<keyword evidence="7 10" id="KW-0408">Iron</keyword>
<dbReference type="Gene3D" id="1.20.930.80">
    <property type="match status" value="1"/>
</dbReference>
<comment type="function">
    <text evidence="10">DNA primase is the polymerase that synthesizes small RNA primers for the Okazaki fragments made during discontinuous DNA replication.</text>
</comment>
<dbReference type="Proteomes" id="UP000027195">
    <property type="component" value="Unassembled WGS sequence"/>
</dbReference>